<gene>
    <name evidence="5" type="ordered locus">Spith_0079</name>
</gene>
<evidence type="ECO:0000256" key="1">
    <source>
        <dbReference type="ARBA" id="ARBA00022801"/>
    </source>
</evidence>
<dbReference type="KEGG" id="stq:Spith_0079"/>
<dbReference type="InterPro" id="IPR008979">
    <property type="entry name" value="Galactose-bd-like_sf"/>
</dbReference>
<dbReference type="PANTHER" id="PTHR37398">
    <property type="entry name" value="ENDO-BETA-1,4-MANNANASE"/>
    <property type="match status" value="1"/>
</dbReference>
<dbReference type="AlphaFoldDB" id="G0GBK7"/>
<proteinExistence type="inferred from homology"/>
<dbReference type="InterPro" id="IPR001547">
    <property type="entry name" value="Glyco_hydro_5"/>
</dbReference>
<keyword evidence="6" id="KW-1185">Reference proteome</keyword>
<evidence type="ECO:0000313" key="5">
    <source>
        <dbReference type="EMBL" id="AEJ60366.1"/>
    </source>
</evidence>
<sequence length="605" mass="67553">MRRIYLLLLGALLLLAGCVTGSGVSEGGVDPRALIPHNGKQIFLNGMNLAWVNFANDLTQFDEARFTQAVEDVASAGGNVLRWWLHVNGSKTPLFDENGMVVGMPEEALINLKRALDISFSRGVGLILCLWSFDMLQPQSGVNQARNLRLIEDEAVTRSYIENALVPMVRMVKRHPGVIAWEVFNEPEGMLPGGGWTPRRTEMQYIQRFINLAAGAIHREDPDALVTCGSGMAYQTDVGGMINYYRDDRLIAAGGDPEGTLDFYSVHFYPQHMDESASPFHHPASYWKLDKPIVVAEFPAKGIREIGFGFRPKTSLTTEEAYLWLVENGYAGALSWTWTGHDGFGNIYDAAPGISAVAMRYPEYVRLNREGLDLSPKVVNPISHLILSVNEVGVAKELDLKEVFEDQEDGDDLSYEVRKVGDPALVEVSLTKEGKALVRLKEARVASSDILIVTKDSGMNESGLYFTVHALDPDRGNIALFKPVEASSVEEPNLPEYVNDGTLKTRWSSLYDDDEYIQIDLQGRFRIERVVLHWEVAYGKDYDILGSLDGDAWFPIVQVRGGDGDVDELSFEPVEVSYVRMHGIKRGTEWGFSLWEMEIHGERVR</sequence>
<reference evidence="5 6" key="1">
    <citation type="submission" date="2011-06" db="EMBL/GenBank/DDBJ databases">
        <title>The complete genome of Spirochaeta thermophila DSM 6578.</title>
        <authorList>
            <consortium name="US DOE Joint Genome Institute (JGI-PGF)"/>
            <person name="Lucas S."/>
            <person name="Lapidus A."/>
            <person name="Bruce D."/>
            <person name="Goodwin L."/>
            <person name="Pitluck S."/>
            <person name="Peters L."/>
            <person name="Kyrpides N."/>
            <person name="Mavromatis K."/>
            <person name="Ivanova N."/>
            <person name="Mikailova N."/>
            <person name="Pagani I."/>
            <person name="Chertkov O."/>
            <person name="Detter J.C."/>
            <person name="Tapia R."/>
            <person name="Han C."/>
            <person name="Land M."/>
            <person name="Hauser L."/>
            <person name="Markowitz V."/>
            <person name="Cheng J.-F."/>
            <person name="Hugenholtz P."/>
            <person name="Woyke T."/>
            <person name="Wu D."/>
            <person name="Spring S."/>
            <person name="Merkhoffer B."/>
            <person name="Schneider S."/>
            <person name="Klenk H.-P."/>
            <person name="Eisen J.A."/>
        </authorList>
    </citation>
    <scope>NUCLEOTIDE SEQUENCE [LARGE SCALE GENOMIC DNA]</scope>
    <source>
        <strain evidence="6">ATCC 700085 / DSM 6578 / Z-1203</strain>
    </source>
</reference>
<evidence type="ECO:0000256" key="2">
    <source>
        <dbReference type="ARBA" id="ARBA00023295"/>
    </source>
</evidence>
<dbReference type="InterPro" id="IPR017853">
    <property type="entry name" value="GH"/>
</dbReference>
<dbReference type="GO" id="GO:0000272">
    <property type="term" value="P:polysaccharide catabolic process"/>
    <property type="evidence" value="ECO:0007669"/>
    <property type="project" value="InterPro"/>
</dbReference>
<organism evidence="5 6">
    <name type="scientific">Winmispira thermophila (strain ATCC 700085 / DSM 6578 / Z-1203)</name>
    <name type="common">Spirochaeta thermophila</name>
    <dbReference type="NCBI Taxonomy" id="869211"/>
    <lineage>
        <taxon>Bacteria</taxon>
        <taxon>Pseudomonadati</taxon>
        <taxon>Spirochaetota</taxon>
        <taxon>Spirochaetia</taxon>
        <taxon>Winmispirales</taxon>
        <taxon>Winmispiraceae</taxon>
        <taxon>Winmispira</taxon>
    </lineage>
</organism>
<feature type="domain" description="F5/8 type C" evidence="4">
    <location>
        <begin position="466"/>
        <end position="602"/>
    </location>
</feature>
<accession>G0GBK7</accession>
<name>G0GBK7_WINT7</name>
<dbReference type="Pfam" id="PF00150">
    <property type="entry name" value="Cellulase"/>
    <property type="match status" value="1"/>
</dbReference>
<evidence type="ECO:0000256" key="3">
    <source>
        <dbReference type="RuleBase" id="RU361153"/>
    </source>
</evidence>
<evidence type="ECO:0000259" key="4">
    <source>
        <dbReference type="PROSITE" id="PS50022"/>
    </source>
</evidence>
<dbReference type="InterPro" id="IPR000421">
    <property type="entry name" value="FA58C"/>
</dbReference>
<dbReference type="Gene3D" id="3.20.20.80">
    <property type="entry name" value="Glycosidases"/>
    <property type="match status" value="1"/>
</dbReference>
<dbReference type="PANTHER" id="PTHR37398:SF3">
    <property type="entry name" value="GLYCOSIDE HYDROLASE FAMILY 5 DOMAIN-CONTAINING PROTEIN"/>
    <property type="match status" value="1"/>
</dbReference>
<dbReference type="PROSITE" id="PS50022">
    <property type="entry name" value="FA58C_3"/>
    <property type="match status" value="1"/>
</dbReference>
<keyword evidence="2 3" id="KW-0326">Glycosidase</keyword>
<dbReference type="EMBL" id="CP002903">
    <property type="protein sequence ID" value="AEJ60366.1"/>
    <property type="molecule type" value="Genomic_DNA"/>
</dbReference>
<dbReference type="OrthoDB" id="9762711at2"/>
<dbReference type="HOGENOM" id="CLU_451921_0_0_12"/>
<dbReference type="Gene3D" id="2.60.120.260">
    <property type="entry name" value="Galactose-binding domain-like"/>
    <property type="match status" value="1"/>
</dbReference>
<keyword evidence="1 3" id="KW-0378">Hydrolase</keyword>
<protein>
    <submittedName>
        <fullName evidence="5">Coagulation factor 5/8 type domain protein</fullName>
    </submittedName>
</protein>
<dbReference type="SUPFAM" id="SSF49785">
    <property type="entry name" value="Galactose-binding domain-like"/>
    <property type="match status" value="1"/>
</dbReference>
<comment type="similarity">
    <text evidence="3">Belongs to the glycosyl hydrolase 5 (cellulase A) family.</text>
</comment>
<dbReference type="PROSITE" id="PS51257">
    <property type="entry name" value="PROKAR_LIPOPROTEIN"/>
    <property type="match status" value="1"/>
</dbReference>
<evidence type="ECO:0000313" key="6">
    <source>
        <dbReference type="Proteomes" id="UP000007254"/>
    </source>
</evidence>
<dbReference type="SUPFAM" id="SSF51445">
    <property type="entry name" value="(Trans)glycosidases"/>
    <property type="match status" value="1"/>
</dbReference>
<dbReference type="GO" id="GO:0004553">
    <property type="term" value="F:hydrolase activity, hydrolyzing O-glycosyl compounds"/>
    <property type="evidence" value="ECO:0007669"/>
    <property type="project" value="InterPro"/>
</dbReference>
<dbReference type="STRING" id="869211.Spith_0079"/>
<dbReference type="RefSeq" id="WP_014623772.1">
    <property type="nucleotide sequence ID" value="NC_017583.1"/>
</dbReference>
<dbReference type="Pfam" id="PF00754">
    <property type="entry name" value="F5_F8_type_C"/>
    <property type="match status" value="1"/>
</dbReference>
<dbReference type="Proteomes" id="UP000007254">
    <property type="component" value="Chromosome"/>
</dbReference>